<feature type="region of interest" description="Disordered" evidence="2">
    <location>
        <begin position="777"/>
        <end position="799"/>
    </location>
</feature>
<evidence type="ECO:0000259" key="3">
    <source>
        <dbReference type="PROSITE" id="PS50157"/>
    </source>
</evidence>
<feature type="region of interest" description="Disordered" evidence="2">
    <location>
        <begin position="1710"/>
        <end position="1735"/>
    </location>
</feature>
<feature type="compositionally biased region" description="Polar residues" evidence="2">
    <location>
        <begin position="1718"/>
        <end position="1732"/>
    </location>
</feature>
<feature type="region of interest" description="Disordered" evidence="2">
    <location>
        <begin position="913"/>
        <end position="966"/>
    </location>
</feature>
<feature type="compositionally biased region" description="Basic and acidic residues" evidence="2">
    <location>
        <begin position="999"/>
        <end position="1013"/>
    </location>
</feature>
<accession>A0A9N9THU7</accession>
<feature type="compositionally biased region" description="Polar residues" evidence="2">
    <location>
        <begin position="2249"/>
        <end position="2277"/>
    </location>
</feature>
<feature type="domain" description="C2H2-type" evidence="3">
    <location>
        <begin position="3047"/>
        <end position="3076"/>
    </location>
</feature>
<feature type="compositionally biased region" description="Basic residues" evidence="2">
    <location>
        <begin position="2152"/>
        <end position="2165"/>
    </location>
</feature>
<keyword evidence="1" id="KW-0862">Zinc</keyword>
<feature type="compositionally biased region" description="Basic and acidic residues" evidence="2">
    <location>
        <begin position="2293"/>
        <end position="2302"/>
    </location>
</feature>
<feature type="region of interest" description="Disordered" evidence="2">
    <location>
        <begin position="2657"/>
        <end position="2687"/>
    </location>
</feature>
<name>A0A9N9THU7_PHYSR</name>
<feature type="region of interest" description="Disordered" evidence="2">
    <location>
        <begin position="3291"/>
        <end position="3317"/>
    </location>
</feature>
<feature type="compositionally biased region" description="Pro residues" evidence="2">
    <location>
        <begin position="3199"/>
        <end position="3209"/>
    </location>
</feature>
<feature type="region of interest" description="Disordered" evidence="2">
    <location>
        <begin position="3596"/>
        <end position="3654"/>
    </location>
</feature>
<reference evidence="4" key="1">
    <citation type="submission" date="2022-01" db="EMBL/GenBank/DDBJ databases">
        <authorList>
            <person name="King R."/>
        </authorList>
    </citation>
    <scope>NUCLEOTIDE SEQUENCE</scope>
</reference>
<dbReference type="OrthoDB" id="6382392at2759"/>
<feature type="compositionally biased region" description="Polar residues" evidence="2">
    <location>
        <begin position="1"/>
        <end position="13"/>
    </location>
</feature>
<feature type="compositionally biased region" description="Basic and acidic residues" evidence="2">
    <location>
        <begin position="1020"/>
        <end position="1035"/>
    </location>
</feature>
<feature type="compositionally biased region" description="Basic residues" evidence="2">
    <location>
        <begin position="2560"/>
        <end position="2571"/>
    </location>
</feature>
<proteinExistence type="predicted"/>
<feature type="region of interest" description="Disordered" evidence="2">
    <location>
        <begin position="2213"/>
        <end position="2302"/>
    </location>
</feature>
<feature type="region of interest" description="Disordered" evidence="2">
    <location>
        <begin position="3188"/>
        <end position="3212"/>
    </location>
</feature>
<feature type="compositionally biased region" description="Basic and acidic residues" evidence="2">
    <location>
        <begin position="1748"/>
        <end position="1761"/>
    </location>
</feature>
<keyword evidence="1" id="KW-0863">Zinc-finger</keyword>
<gene>
    <name evidence="4" type="ORF">PHYEVI_LOCUS551</name>
</gene>
<feature type="region of interest" description="Disordered" evidence="2">
    <location>
        <begin position="3719"/>
        <end position="3794"/>
    </location>
</feature>
<organism evidence="4 5">
    <name type="scientific">Phyllotreta striolata</name>
    <name type="common">Striped flea beetle</name>
    <name type="synonym">Crioceris striolata</name>
    <dbReference type="NCBI Taxonomy" id="444603"/>
    <lineage>
        <taxon>Eukaryota</taxon>
        <taxon>Metazoa</taxon>
        <taxon>Ecdysozoa</taxon>
        <taxon>Arthropoda</taxon>
        <taxon>Hexapoda</taxon>
        <taxon>Insecta</taxon>
        <taxon>Pterygota</taxon>
        <taxon>Neoptera</taxon>
        <taxon>Endopterygota</taxon>
        <taxon>Coleoptera</taxon>
        <taxon>Polyphaga</taxon>
        <taxon>Cucujiformia</taxon>
        <taxon>Chrysomeloidea</taxon>
        <taxon>Chrysomelidae</taxon>
        <taxon>Galerucinae</taxon>
        <taxon>Alticini</taxon>
        <taxon>Phyllotreta</taxon>
    </lineage>
</organism>
<feature type="region of interest" description="Disordered" evidence="2">
    <location>
        <begin position="2141"/>
        <end position="2168"/>
    </location>
</feature>
<feature type="compositionally biased region" description="Polar residues" evidence="2">
    <location>
        <begin position="3737"/>
        <end position="3746"/>
    </location>
</feature>
<feature type="compositionally biased region" description="Polar residues" evidence="2">
    <location>
        <begin position="1817"/>
        <end position="1841"/>
    </location>
</feature>
<feature type="compositionally biased region" description="Polar residues" evidence="2">
    <location>
        <begin position="1872"/>
        <end position="1907"/>
    </location>
</feature>
<evidence type="ECO:0000256" key="2">
    <source>
        <dbReference type="SAM" id="MobiDB-lite"/>
    </source>
</evidence>
<feature type="compositionally biased region" description="Basic and acidic residues" evidence="2">
    <location>
        <begin position="3719"/>
        <end position="3728"/>
    </location>
</feature>
<dbReference type="GO" id="GO:0008270">
    <property type="term" value="F:zinc ion binding"/>
    <property type="evidence" value="ECO:0007669"/>
    <property type="project" value="UniProtKB-KW"/>
</dbReference>
<feature type="compositionally biased region" description="Polar residues" evidence="2">
    <location>
        <begin position="1173"/>
        <end position="1189"/>
    </location>
</feature>
<evidence type="ECO:0000256" key="1">
    <source>
        <dbReference type="PROSITE-ProRule" id="PRU00042"/>
    </source>
</evidence>
<feature type="compositionally biased region" description="Basic and acidic residues" evidence="2">
    <location>
        <begin position="3372"/>
        <end position="3383"/>
    </location>
</feature>
<feature type="region of interest" description="Disordered" evidence="2">
    <location>
        <begin position="986"/>
        <end position="1049"/>
    </location>
</feature>
<feature type="region of interest" description="Disordered" evidence="2">
    <location>
        <begin position="2354"/>
        <end position="2382"/>
    </location>
</feature>
<feature type="compositionally biased region" description="Basic and acidic residues" evidence="2">
    <location>
        <begin position="46"/>
        <end position="63"/>
    </location>
</feature>
<feature type="compositionally biased region" description="Polar residues" evidence="2">
    <location>
        <begin position="2069"/>
        <end position="2087"/>
    </location>
</feature>
<feature type="region of interest" description="Disordered" evidence="2">
    <location>
        <begin position="263"/>
        <end position="294"/>
    </location>
</feature>
<feature type="compositionally biased region" description="Basic residues" evidence="2">
    <location>
        <begin position="3642"/>
        <end position="3651"/>
    </location>
</feature>
<feature type="compositionally biased region" description="Low complexity" evidence="2">
    <location>
        <begin position="2030"/>
        <end position="2045"/>
    </location>
</feature>
<feature type="compositionally biased region" description="Basic and acidic residues" evidence="2">
    <location>
        <begin position="2373"/>
        <end position="2382"/>
    </location>
</feature>
<feature type="region of interest" description="Disordered" evidence="2">
    <location>
        <begin position="3428"/>
        <end position="3450"/>
    </location>
</feature>
<feature type="region of interest" description="Disordered" evidence="2">
    <location>
        <begin position="1"/>
        <end position="66"/>
    </location>
</feature>
<feature type="region of interest" description="Disordered" evidence="2">
    <location>
        <begin position="1166"/>
        <end position="1196"/>
    </location>
</feature>
<dbReference type="SMART" id="SM00355">
    <property type="entry name" value="ZnF_C2H2"/>
    <property type="match status" value="6"/>
</dbReference>
<feature type="region of interest" description="Disordered" evidence="2">
    <location>
        <begin position="2014"/>
        <end position="2092"/>
    </location>
</feature>
<feature type="region of interest" description="Disordered" evidence="2">
    <location>
        <begin position="3333"/>
        <end position="3388"/>
    </location>
</feature>
<feature type="region of interest" description="Disordered" evidence="2">
    <location>
        <begin position="1510"/>
        <end position="1532"/>
    </location>
</feature>
<feature type="compositionally biased region" description="Basic and acidic residues" evidence="2">
    <location>
        <begin position="780"/>
        <end position="789"/>
    </location>
</feature>
<feature type="compositionally biased region" description="Acidic residues" evidence="2">
    <location>
        <begin position="3513"/>
        <end position="3523"/>
    </location>
</feature>
<feature type="compositionally biased region" description="Basic and acidic residues" evidence="2">
    <location>
        <begin position="2889"/>
        <end position="2922"/>
    </location>
</feature>
<feature type="domain" description="C2H2-type" evidence="3">
    <location>
        <begin position="98"/>
        <end position="126"/>
    </location>
</feature>
<dbReference type="PROSITE" id="PS50157">
    <property type="entry name" value="ZINC_FINGER_C2H2_2"/>
    <property type="match status" value="2"/>
</dbReference>
<feature type="region of interest" description="Disordered" evidence="2">
    <location>
        <begin position="1747"/>
        <end position="1779"/>
    </location>
</feature>
<feature type="region of interest" description="Disordered" evidence="2">
    <location>
        <begin position="3507"/>
        <end position="3532"/>
    </location>
</feature>
<protein>
    <recommendedName>
        <fullName evidence="3">C2H2-type domain-containing protein</fullName>
    </recommendedName>
</protein>
<evidence type="ECO:0000313" key="4">
    <source>
        <dbReference type="EMBL" id="CAG9854086.1"/>
    </source>
</evidence>
<feature type="region of interest" description="Disordered" evidence="2">
    <location>
        <begin position="1797"/>
        <end position="1934"/>
    </location>
</feature>
<dbReference type="PROSITE" id="PS00028">
    <property type="entry name" value="ZINC_FINGER_C2H2_1"/>
    <property type="match status" value="4"/>
</dbReference>
<feature type="compositionally biased region" description="Basic and acidic residues" evidence="2">
    <location>
        <begin position="925"/>
        <end position="941"/>
    </location>
</feature>
<feature type="region of interest" description="Disordered" evidence="2">
    <location>
        <begin position="2889"/>
        <end position="2934"/>
    </location>
</feature>
<dbReference type="InterPro" id="IPR013087">
    <property type="entry name" value="Znf_C2H2_type"/>
</dbReference>
<evidence type="ECO:0000313" key="5">
    <source>
        <dbReference type="Proteomes" id="UP001153712"/>
    </source>
</evidence>
<feature type="compositionally biased region" description="Polar residues" evidence="2">
    <location>
        <begin position="942"/>
        <end position="957"/>
    </location>
</feature>
<feature type="region of interest" description="Disordered" evidence="2">
    <location>
        <begin position="2542"/>
        <end position="2579"/>
    </location>
</feature>
<dbReference type="Proteomes" id="UP001153712">
    <property type="component" value="Chromosome 1"/>
</dbReference>
<feature type="compositionally biased region" description="Basic residues" evidence="2">
    <location>
        <begin position="3609"/>
        <end position="3628"/>
    </location>
</feature>
<dbReference type="EMBL" id="OU900094">
    <property type="protein sequence ID" value="CAG9854086.1"/>
    <property type="molecule type" value="Genomic_DNA"/>
</dbReference>
<keyword evidence="5" id="KW-1185">Reference proteome</keyword>
<sequence length="3831" mass="434364">MVNSATIDASASSVGKEDRNATKICAHQNQNAPAEIPTRCRSSPRQKNDPSDAVKSEESKNSEDDNTLCCSVPLDKVQGVLITINHPKCDEPKSTRKLLCLYCERSFAGSNLRSKHVERVHSVKKNRRLSSRKQQLNVTPCIYCEKITSGENTLKELFHHLVTEHSDRYFGCLCCEERFLTNALLSDHIAVLHPTVELSKTIVEAAQLEDFGVKVTRSRMKPPKENPPATSRKAKLKDLRNKKLTVKSSRIALNRRESKRLQALAKLSDTQKKKKRQKPAERKQNNANKSETMKLNKPASICVNPYPEFDSFFRVKKITDHSIDNLKISSLTFDDVFDKAFFNRIKCNIEENLLHHIDGKLFENEESESRISNFEKISTAQPEIQNAASDNFGCELSLNAVAPIAALSLNSQFGEDFESQIEYGSKPSKKKTQTKKDEVHYKYFTRRKFQASILEHKENRDLSKLDIWTQLVIKKRQQKIIDDKKTAKEILEYTACDEYKNKMKKEELNRILDRRGPFEDLREEANKKAALDKLNSVSEDSISQESFSEVREVLNGILNRVFAVTEQPAEAFKQATSAQTSSKSDLREIPSFLNLRRASSLHFDDEIDRSDAITLICSSQDTENFEHPSNTTRGKNELAELSGEWARCRMYICAACGAKLPNMKYLLDHKTIYHQNVWVQHYEFVGNQSELYRHLSIPTLGKVGFIEDTTTCKLWRRSDARTCSKCSKNCNTLGELHRHILECGGDWTWMLVRKKCKYRYGAKSRKKRRGTVVKVHTKRKTDDSTEKKKCTYNGPRQRPSDAETIQRMLANLPAKRSTRKLISLYDGVRRRQTTKLDNVKQKKVKCGKVIYDKCSNIKETTEKTINAAMPRAKSKMNNKSSNARSMRSLNRVLSSRILDTSANLNVKRKLKALNDRRKTRNSLMMEKEGENDAGIKTKEANDLNSNSSAPKRTSPRSTKLVRTLKHFTGNSNIKSYFPVKKRKLKAAENTDIQTRSRKKSIEVGFESKNEKITNKKNSKKEKPTQVEDDPKKVSSEEDQDLSNRKRKLKQSFRNVINRVKRLKIDAAPKPEPVQTQLTEKPQTATKNPFLDERKEKEVSVKIVIPSNMEAKENIADISETAHTVIPFNGSNEDSPVPENIFKLDPSNEKNLQAKGVESHQDKTVIEENDKLESTSLETSAKPTNSTNAANGKGKIRKPARGLNDCIAMLTSKLQQKTSVVEEVVAKPSSSSPKIVTNPTPQVAECILKIPSFKTQSESLDVALDLSTKSRTKQHQEFNEALPNKKAFTRPVVDFRSVESIIDNKQKFDSICSIDRTIQNVIDSHSMQQKAPHRTTVDDIIDYVININGSLIDNNNLNRFEEMEKLPLPKLTEDTSKAPAIERLFEATKKFILMSKPKKKIETDEIQVPTSQCYDVEEEFKPRNVENKTVLPLPDLVKSAEINQNKHEKSVLNLRNFRKQNSKLKTTPFQNQFDFISIEEDTNKVNESKTNEVCSVNTVETGEIKEENTLSSAHISNEEGETASNKTNKKKKKKMRKFRFTKAKSKKLTKTLTENQEIPENCGTLILEKDTPTEDPVEDKLTVQEPAETSCEVSKLKPASTLIKPAVLSIISILNQEGTKQNQDQTIESNENTEIKEPEEFKIDDKLSKLKIKKKVTKSKKKKFEFIPLTNKISPISEINTCIEETDNKDIDDKISTKLTDHIKVKKSIKNTNKRKSNETTIDQQSPNLQDDSNFAKHPMEASNINEENDCKNSEATTKIDEASTDISTLDTSSKESSIEMPNKQLNTLETSKILTRRAKSEAERPKSALPAAKSKNKTQTFKQLSKSTSLEQLPVSSLNESATREVEESTSSPAGDDDLLSQENKIREAIRKSNNSVTSQQEDSSTGYSEENSNENTNKPRTRSSNAAIREITERPCSEPEDINSTKNVQEDRENSVTLVASEGILGKLDNTESLEKIGSEELSKQANDPSDIEVCEIMEFAESSFRGLSNPEAQISRTTNSIEYNDNSISEITDTSKEDFKQNKKSKSKNSISALNSEASNSSSGRLVGTTTSEPDCLPAKSRRNSKKSNIVQDNLVSSTDSETARNQNNSLNLLDENSSILDADPDLIQKFEKGLAQEAQTSNGLIEYLASSETYIPINPSPQEELTQKSNKRCKKPKSKKSVKSNISCKNREVIENEFDNSETVSLESQIKNCLESSYLSEDSSVNITEISNDSPEKIRTNNKKPKNKHTTKRKNNNSEIQEDLFPNNQTDTGLMNNENLSNQDNELKDQTTVPEITLISKENPDLEDSYQEKSEDSSTEDITFKILEEKIRNAIRKSLLTMESNSNGNNLIENKLSDALEPTVDVISQYADITEESKPEKPDSISFTSDKSKENSKVLKENLPKNNADKRRVKLKARKGKKRLIRARKSAHIQPEDPIQDISSSVLALDDIESVRNETNSAKEPPIKIVINKNKARRKSKSIKKVGLKGQNNLFEDFALVIKKKSRTPILTFSPPNAFFKDDDYAEDKLDDSIEEMDMELEEIPIKSTIIETPKVDLPLTETPKDTTNPIEERCTKTKKKGKSKKPREKSEEQIQFQDVTSNFNSEFTANFALNEDDFSSDDFDVDNSFEDSIIFEDDAPKQPSADAETLFNRLIENTDTVKPLVLKKADIFTGKEDAQSSESEDLVTDDKQSNRVGKLPKKCKNSKKIKAAFTEEERDDSRLKKSADELRKEDIDKLYDFSETEDFELEKPIELPKRLPRKFDNFEKPAETASAQEKLDESIEQKSITPVEIEEKKGVRSAKMKALESIHDEALSELADIDLIEQCNKKSIKKTKKIEKNADKEFAQNTLDSITENKPNKMENIMQITDTFTFPKAVFDSEGPLLQDLVAELDGLEELENSIERELSADKTSDKKDEEQAPTNDLKDPSTEDNQELRRSRRGSRKVASYNENDLIDPLIDAMETKRTAKKKDDKLTVDAKKKKLNSEQLFDMLKASSNDNAPTPKQDLNHFDNFKSITDENFDSMFKNILEKGAFLVQKKDSLDKFEFTESSEPAEPLNDSNFCDICNKRFVKLDNLIKHRRTLTHIQKLSEIEAKEAEKSKILCAREEETSRESVIELAPPVQSNHSFKLADIISDVIGKEEPNQFPDILVQNETKRYKSLGERKSFDSENVQLAEPTETILEKQISLLENIIENQATNNYIDDISSDTPTEPGSPSPLPPQPKTIASFAKPTQYEEISEDSANLRTYDDPKLRKTLNRDEELFLECCSLLKSGSEVSNSYSSRKVADAPRSNWTEKEDYLEKIHSNDYSDNSRIPTPLGNSYDDDASNSNTISSNWAVDISTDDENNYDVDNATPTPSGFSFDSLEKTEEQEDSDVGFKGILYPKRTESSSDDIHDSSSNNRKIITKGARKVFEGLKVSIPTEELNMDEVLNNSPKLQKSDKFDEEDKVMCSPTSKRKSKPIKKAQIGSNLLFKVNKKKLPSPCLQPHERDDKGYDVYDFEETQDNTDVYTKPNYRAFRTNKTEENGNESESEPAETEPILSSATKKSKAQEIITKNKCMIMGRIFKNAAKSKVEDIDEEIRNIPAIDNEELVENYVAECNKVITDECKSEPDEKTKQQVKLPKKQEKKKLNKHKGKKRVRTTSDSTDDEFKLNKTNKRKTNRKNGKEEDNCINLEQELKECIGVASRKSQRKCTSGKQNVLVEYWSSDDSQFEAMLEKQIIKEIESQPPAEIKKPIIEKKKPNKKKTVDNQTAEANNSNRRKRAAVNPLYHWSSSSEDEASDLIEVKPLREGLEEDEDRPVQHGWIVGDSPKKLVTMLAQAKGKKADVESVKEQSKKRTNTVS</sequence>
<feature type="compositionally biased region" description="Basic residues" evidence="2">
    <location>
        <begin position="2223"/>
        <end position="2238"/>
    </location>
</feature>
<feature type="compositionally biased region" description="Basic and acidic residues" evidence="2">
    <location>
        <begin position="3812"/>
        <end position="3824"/>
    </location>
</feature>
<feature type="region of interest" description="Disordered" evidence="2">
    <location>
        <begin position="3809"/>
        <end position="3831"/>
    </location>
</feature>
<keyword evidence="1" id="KW-0479">Metal-binding</keyword>